<gene>
    <name evidence="3" type="ORF">GS424_002130</name>
</gene>
<dbReference type="InterPro" id="IPR019198">
    <property type="entry name" value="Beta_propeller_containing"/>
</dbReference>
<protein>
    <submittedName>
        <fullName evidence="3">Beta-propeller domain-containing protein</fullName>
    </submittedName>
</protein>
<feature type="region of interest" description="Disordered" evidence="1">
    <location>
        <begin position="94"/>
        <end position="117"/>
    </location>
</feature>
<sequence>MTTRDEQDVMKAIDEATRDVVVPESLRPEAVEALLERAQAQEGASAAPARRAPSGWRRRAVPWGIAACLVLVAGVGLAAGRAFLAAPSGAENDASFSALSDKGAPSDSSPAESDAPVDGSIAAAESYDQVKECLEKYRTEQESLYGSATGGILALNDASSPEAASSADSAASGALSAKSDSAASAASSAGYSDTNVRTEGVDEADIVKTDGEHLFILQESAAEIAVVDATDDAMRKVGSIVPSDQGQISEFYVRDGKAYVLTNVSMTREDDQGGEIFDFSEVRLETYDVSNPGDPVLLGSVSQSGRYQSSRLVDGYLYLFSTYNVSCATIPDDPEFYVPRVAGQNIASQDIYLPPSVGANQYLVVTSIAVDDPTQTVDQKAVLTDSNSLYVSAENIYVYENRWPIALARSEGEADPGRITIRKIAYHDGQLEGVAQTKVSGTLNDSFSIDEHEGMVRLVTTVNTWDAETSQMTSTNEVHVLDGNLEEVGSITGLAEDERVYSARFFGDTAYFVTFRETDPLFTVDFSDPTNPQIIGSLKIPGFSEYLHPYGEGKLLGIGMDVDEKSGVTNGMKVTMFDVSDPTDVKEADTFLIEDAYGSDVFHDYRAVLISADRNMIGFSGYAGRETYYVFDYVDGEGFEQLMAEDVNGGGWTGTRGVYIDDTLYVVKGNAVESYRIGSYKKVDDLLL</sequence>
<feature type="transmembrane region" description="Helical" evidence="2">
    <location>
        <begin position="60"/>
        <end position="84"/>
    </location>
</feature>
<dbReference type="Pfam" id="PF09826">
    <property type="entry name" value="Beta_propel"/>
    <property type="match status" value="1"/>
</dbReference>
<evidence type="ECO:0000256" key="2">
    <source>
        <dbReference type="SAM" id="Phobius"/>
    </source>
</evidence>
<proteinExistence type="predicted"/>
<keyword evidence="2" id="KW-1133">Transmembrane helix</keyword>
<accession>A0A6L7IUZ8</accession>
<organism evidence="3 4">
    <name type="scientific">Eggerthella guodeyinii</name>
    <dbReference type="NCBI Taxonomy" id="2690837"/>
    <lineage>
        <taxon>Bacteria</taxon>
        <taxon>Bacillati</taxon>
        <taxon>Actinomycetota</taxon>
        <taxon>Coriobacteriia</taxon>
        <taxon>Eggerthellales</taxon>
        <taxon>Eggerthellaceae</taxon>
        <taxon>Eggerthella</taxon>
    </lineage>
</organism>
<dbReference type="KEGG" id="egd:GS424_002130"/>
<keyword evidence="2" id="KW-0472">Membrane</keyword>
<dbReference type="AlphaFoldDB" id="A0A6L7IUZ8"/>
<name>A0A6L7IUZ8_9ACTN</name>
<evidence type="ECO:0000313" key="4">
    <source>
        <dbReference type="Proteomes" id="UP000478463"/>
    </source>
</evidence>
<reference evidence="3 4" key="1">
    <citation type="submission" date="2020-10" db="EMBL/GenBank/DDBJ databases">
        <title>Eggerthella sp. nov., isolated from human feces.</title>
        <authorList>
            <person name="Yajun G."/>
        </authorList>
    </citation>
    <scope>NUCLEOTIDE SEQUENCE [LARGE SCALE GENOMIC DNA]</scope>
    <source>
        <strain evidence="3 4">HF-1101</strain>
    </source>
</reference>
<keyword evidence="2" id="KW-0812">Transmembrane</keyword>
<evidence type="ECO:0000313" key="3">
    <source>
        <dbReference type="EMBL" id="QOS68691.1"/>
    </source>
</evidence>
<evidence type="ECO:0000256" key="1">
    <source>
        <dbReference type="SAM" id="MobiDB-lite"/>
    </source>
</evidence>
<dbReference type="Proteomes" id="UP000478463">
    <property type="component" value="Chromosome"/>
</dbReference>
<dbReference type="RefSeq" id="WP_160941964.1">
    <property type="nucleotide sequence ID" value="NZ_CP063310.1"/>
</dbReference>
<feature type="compositionally biased region" description="Low complexity" evidence="1">
    <location>
        <begin position="105"/>
        <end position="117"/>
    </location>
</feature>
<dbReference type="EMBL" id="CP063310">
    <property type="protein sequence ID" value="QOS68691.1"/>
    <property type="molecule type" value="Genomic_DNA"/>
</dbReference>